<reference evidence="1" key="1">
    <citation type="submission" date="2023-04" db="EMBL/GenBank/DDBJ databases">
        <title>Draft Genome sequencing of Naganishia species isolated from polar environments using Oxford Nanopore Technology.</title>
        <authorList>
            <person name="Leo P."/>
            <person name="Venkateswaran K."/>
        </authorList>
    </citation>
    <scope>NUCLEOTIDE SEQUENCE</scope>
    <source>
        <strain evidence="1">MNA-CCFEE 5262</strain>
    </source>
</reference>
<keyword evidence="2" id="KW-1185">Reference proteome</keyword>
<evidence type="ECO:0000313" key="2">
    <source>
        <dbReference type="Proteomes" id="UP001230649"/>
    </source>
</evidence>
<comment type="caution">
    <text evidence="1">The sequence shown here is derived from an EMBL/GenBank/DDBJ whole genome shotgun (WGS) entry which is preliminary data.</text>
</comment>
<gene>
    <name evidence="1" type="ORF">QFC20_002807</name>
</gene>
<dbReference type="EMBL" id="JASBWS010000022">
    <property type="protein sequence ID" value="KAJ9110766.1"/>
    <property type="molecule type" value="Genomic_DNA"/>
</dbReference>
<organism evidence="1 2">
    <name type="scientific">Naganishia adeliensis</name>
    <dbReference type="NCBI Taxonomy" id="92952"/>
    <lineage>
        <taxon>Eukaryota</taxon>
        <taxon>Fungi</taxon>
        <taxon>Dikarya</taxon>
        <taxon>Basidiomycota</taxon>
        <taxon>Agaricomycotina</taxon>
        <taxon>Tremellomycetes</taxon>
        <taxon>Filobasidiales</taxon>
        <taxon>Filobasidiaceae</taxon>
        <taxon>Naganishia</taxon>
    </lineage>
</organism>
<sequence>MWSQSINPIQERIASKQRSLPTIAVCPAQQANFHLVSYIRLYSVLTSAAMGKTETEQSKASSTETPLSQFRLSPLYSTDHIPSSAYVGVRSGQGLNNWCSQFRTAIKKAPTLDILRTPEYVDPELSEARDVELLSCNPDGDRQACEDARAEHNLERNQANSASASYIKRSADSFDSESYSFEMVELPDEQEEAQGLDNNTNVRASTAATILSGGTRALRFLDNMTQSVRKG</sequence>
<accession>A0ACC2WH64</accession>
<evidence type="ECO:0000313" key="1">
    <source>
        <dbReference type="EMBL" id="KAJ9110766.1"/>
    </source>
</evidence>
<dbReference type="Proteomes" id="UP001230649">
    <property type="component" value="Unassembled WGS sequence"/>
</dbReference>
<protein>
    <submittedName>
        <fullName evidence="1">Uncharacterized protein</fullName>
    </submittedName>
</protein>
<name>A0ACC2WH64_9TREE</name>
<proteinExistence type="predicted"/>